<comment type="caution">
    <text evidence="1">The sequence shown here is derived from an EMBL/GenBank/DDBJ whole genome shotgun (WGS) entry which is preliminary data.</text>
</comment>
<name>A0A4Q0Q493_9BRAD</name>
<proteinExistence type="predicted"/>
<dbReference type="EMBL" id="RKMK01000095">
    <property type="protein sequence ID" value="RXG83774.1"/>
    <property type="molecule type" value="Genomic_DNA"/>
</dbReference>
<accession>A0A4Q0Q493</accession>
<dbReference type="AlphaFoldDB" id="A0A4Q0Q493"/>
<protein>
    <submittedName>
        <fullName evidence="1">Uncharacterized protein</fullName>
    </submittedName>
</protein>
<reference evidence="1 2" key="1">
    <citation type="submission" date="2018-11" db="EMBL/GenBank/DDBJ databases">
        <title>Bradyrhizobium sp. nov., isolated from effective nodules of peanut in China.</title>
        <authorList>
            <person name="Li Y."/>
        </authorList>
    </citation>
    <scope>NUCLEOTIDE SEQUENCE [LARGE SCALE GENOMIC DNA]</scope>
    <source>
        <strain evidence="1 2">CCBAU 51770</strain>
    </source>
</reference>
<dbReference type="Proteomes" id="UP000290174">
    <property type="component" value="Unassembled WGS sequence"/>
</dbReference>
<sequence length="116" mass="12440">MRDGTATPQQTFDADAKLLEGMYALTQSEPALFANDPEALLYEGFATIGILGKIETTPGESEYLHSTLSQSEELLLATAAIQNFETGLAETPGNESRSLHGALHVFEAHFGDLLLA</sequence>
<gene>
    <name evidence="1" type="ORF">EAS61_40965</name>
</gene>
<organism evidence="1 2">
    <name type="scientific">Bradyrhizobium zhanjiangense</name>
    <dbReference type="NCBI Taxonomy" id="1325107"/>
    <lineage>
        <taxon>Bacteria</taxon>
        <taxon>Pseudomonadati</taxon>
        <taxon>Pseudomonadota</taxon>
        <taxon>Alphaproteobacteria</taxon>
        <taxon>Hyphomicrobiales</taxon>
        <taxon>Nitrobacteraceae</taxon>
        <taxon>Bradyrhizobium</taxon>
    </lineage>
</organism>
<evidence type="ECO:0000313" key="1">
    <source>
        <dbReference type="EMBL" id="RXG83774.1"/>
    </source>
</evidence>
<evidence type="ECO:0000313" key="2">
    <source>
        <dbReference type="Proteomes" id="UP000290174"/>
    </source>
</evidence>